<evidence type="ECO:0000256" key="2">
    <source>
        <dbReference type="ARBA" id="ARBA00022705"/>
    </source>
</evidence>
<dbReference type="Pfam" id="PF02747">
    <property type="entry name" value="PCNA_C"/>
    <property type="match status" value="1"/>
</dbReference>
<dbReference type="AlphaFoldDB" id="A0A7C2BL51"/>
<evidence type="ECO:0000259" key="5">
    <source>
        <dbReference type="Pfam" id="PF00705"/>
    </source>
</evidence>
<dbReference type="GO" id="GO:0003677">
    <property type="term" value="F:DNA binding"/>
    <property type="evidence" value="ECO:0007669"/>
    <property type="project" value="UniProtKB-UniRule"/>
</dbReference>
<comment type="subunit">
    <text evidence="4">Homotrimer. The subunits circularize to form a toroid; DNA passes through its center. Replication factor C (RFC) is required to load the toroid on the DNA.</text>
</comment>
<dbReference type="EMBL" id="DSJT01000030">
    <property type="protein sequence ID" value="HEF87734.1"/>
    <property type="molecule type" value="Genomic_DNA"/>
</dbReference>
<accession>A0A7C2BL51</accession>
<dbReference type="Pfam" id="PF00705">
    <property type="entry name" value="PCNA_N"/>
    <property type="match status" value="1"/>
</dbReference>
<comment type="caution">
    <text evidence="7">The sequence shown here is derived from an EMBL/GenBank/DDBJ whole genome shotgun (WGS) entry which is preliminary data.</text>
</comment>
<evidence type="ECO:0000256" key="3">
    <source>
        <dbReference type="ARBA" id="ARBA00023125"/>
    </source>
</evidence>
<dbReference type="HAMAP" id="MF_00317">
    <property type="entry name" value="DNApol_clamp_arch"/>
    <property type="match status" value="1"/>
</dbReference>
<feature type="domain" description="Proliferating cell nuclear antigen PCNA C-terminal" evidence="6">
    <location>
        <begin position="132"/>
        <end position="248"/>
    </location>
</feature>
<comment type="similarity">
    <text evidence="1 4">Belongs to the PCNA family.</text>
</comment>
<dbReference type="PANTHER" id="PTHR11352">
    <property type="entry name" value="PROLIFERATING CELL NUCLEAR ANTIGEN"/>
    <property type="match status" value="1"/>
</dbReference>
<evidence type="ECO:0000256" key="4">
    <source>
        <dbReference type="HAMAP-Rule" id="MF_00317"/>
    </source>
</evidence>
<sequence>MFKAVYSNASKMKYIAQAIAKITDEAPFYATPDALEVKVLSPDKTMMTIVKIPSIVFDEFMVDGEEFFVVSSMDFNRIIRRVTKNDVMEMELDKEHSALRLIFRDKKTGLERSFLLETRPRPPEEVSEINIELGVTVKMASDDYKELLGDLKTVGETAVFTVQEGKLIVKAGEQQKEYEGVFSEGNPLIYLSSASPKIQARYSVDLLQATLKPISAAKQVTIYFDNDKPMKIEYEIAGGGTIVYWLTPRVE</sequence>
<reference evidence="7" key="1">
    <citation type="journal article" date="2020" name="mSystems">
        <title>Genome- and Community-Level Interaction Insights into Carbon Utilization and Element Cycling Functions of Hydrothermarchaeota in Hydrothermal Sediment.</title>
        <authorList>
            <person name="Zhou Z."/>
            <person name="Liu Y."/>
            <person name="Xu W."/>
            <person name="Pan J."/>
            <person name="Luo Z.H."/>
            <person name="Li M."/>
        </authorList>
    </citation>
    <scope>NUCLEOTIDE SEQUENCE [LARGE SCALE GENOMIC DNA]</scope>
    <source>
        <strain evidence="7">SpSt-23</strain>
    </source>
</reference>
<dbReference type="SUPFAM" id="SSF55979">
    <property type="entry name" value="DNA clamp"/>
    <property type="match status" value="2"/>
</dbReference>
<dbReference type="GO" id="GO:0006272">
    <property type="term" value="P:leading strand elongation"/>
    <property type="evidence" value="ECO:0007669"/>
    <property type="project" value="TreeGrafter"/>
</dbReference>
<evidence type="ECO:0000256" key="1">
    <source>
        <dbReference type="ARBA" id="ARBA00010462"/>
    </source>
</evidence>
<comment type="function">
    <text evidence="4">Sliding clamp subunit that acts as a moving platform for DNA processing. Responsible for tethering the catalytic subunit of DNA polymerase and other proteins to DNA during high-speed replication.</text>
</comment>
<gene>
    <name evidence="4" type="primary">pcn</name>
    <name evidence="7" type="ORF">ENP55_05540</name>
</gene>
<dbReference type="InterPro" id="IPR046938">
    <property type="entry name" value="DNA_clamp_sf"/>
</dbReference>
<dbReference type="GO" id="GO:0030337">
    <property type="term" value="F:DNA polymerase processivity factor activity"/>
    <property type="evidence" value="ECO:0007669"/>
    <property type="project" value="UniProtKB-UniRule"/>
</dbReference>
<protein>
    <recommendedName>
        <fullName evidence="4">DNA polymerase sliding clamp</fullName>
    </recommendedName>
    <alternativeName>
        <fullName evidence="4">Proliferating cell nuclear antigen homolog</fullName>
        <shortName evidence="4">PCNA</shortName>
    </alternativeName>
</protein>
<dbReference type="GO" id="GO:0006275">
    <property type="term" value="P:regulation of DNA replication"/>
    <property type="evidence" value="ECO:0007669"/>
    <property type="project" value="UniProtKB-UniRule"/>
</dbReference>
<name>A0A7C2BL51_9CREN</name>
<dbReference type="CDD" id="cd00577">
    <property type="entry name" value="PCNA"/>
    <property type="match status" value="1"/>
</dbReference>
<dbReference type="InterPro" id="IPR022648">
    <property type="entry name" value="Pr_cel_nuc_antig_N"/>
</dbReference>
<evidence type="ECO:0000259" key="6">
    <source>
        <dbReference type="Pfam" id="PF02747"/>
    </source>
</evidence>
<dbReference type="NCBIfam" id="NF002218">
    <property type="entry name" value="PRK01115.1-1"/>
    <property type="match status" value="1"/>
</dbReference>
<evidence type="ECO:0000313" key="7">
    <source>
        <dbReference type="EMBL" id="HEF87734.1"/>
    </source>
</evidence>
<dbReference type="InterPro" id="IPR000730">
    <property type="entry name" value="Pr_cel_nuc_antig"/>
</dbReference>
<dbReference type="InterPro" id="IPR022649">
    <property type="entry name" value="Pr_cel_nuc_antig_C"/>
</dbReference>
<keyword evidence="2 4" id="KW-0235">DNA replication</keyword>
<organism evidence="7">
    <name type="scientific">Thermosphaera aggregans</name>
    <dbReference type="NCBI Taxonomy" id="54254"/>
    <lineage>
        <taxon>Archaea</taxon>
        <taxon>Thermoproteota</taxon>
        <taxon>Thermoprotei</taxon>
        <taxon>Desulfurococcales</taxon>
        <taxon>Desulfurococcaceae</taxon>
        <taxon>Thermosphaera</taxon>
    </lineage>
</organism>
<dbReference type="Gene3D" id="3.70.10.10">
    <property type="match status" value="1"/>
</dbReference>
<dbReference type="PANTHER" id="PTHR11352:SF0">
    <property type="entry name" value="PROLIFERATING CELL NUCLEAR ANTIGEN"/>
    <property type="match status" value="1"/>
</dbReference>
<proteinExistence type="inferred from homology"/>
<feature type="domain" description="Proliferating cell nuclear antigen PCNA N-terminal" evidence="5">
    <location>
        <begin position="1"/>
        <end position="110"/>
    </location>
</feature>
<keyword evidence="3 4" id="KW-0238">DNA-binding</keyword>